<dbReference type="Gene3D" id="2.60.120.10">
    <property type="entry name" value="Jelly Rolls"/>
    <property type="match status" value="1"/>
</dbReference>
<dbReference type="PATRIC" id="fig|203274.3.peg.29"/>
<evidence type="ECO:0000313" key="3">
    <source>
        <dbReference type="EMBL" id="KXT29385.1"/>
    </source>
</evidence>
<dbReference type="InterPro" id="IPR001387">
    <property type="entry name" value="Cro/C1-type_HTH"/>
</dbReference>
<proteinExistence type="predicted"/>
<name>A0A139JQZ4_9MOLU</name>
<dbReference type="GO" id="GO:0003700">
    <property type="term" value="F:DNA-binding transcription factor activity"/>
    <property type="evidence" value="ECO:0007669"/>
    <property type="project" value="TreeGrafter"/>
</dbReference>
<dbReference type="PANTHER" id="PTHR46797:SF2">
    <property type="entry name" value="TRANSCRIPTIONAL REGULATOR"/>
    <property type="match status" value="1"/>
</dbReference>
<dbReference type="SMART" id="SM00530">
    <property type="entry name" value="HTH_XRE"/>
    <property type="match status" value="1"/>
</dbReference>
<dbReference type="GO" id="GO:0003677">
    <property type="term" value="F:DNA binding"/>
    <property type="evidence" value="ECO:0007669"/>
    <property type="project" value="UniProtKB-KW"/>
</dbReference>
<dbReference type="InterPro" id="IPR014710">
    <property type="entry name" value="RmlC-like_jellyroll"/>
</dbReference>
<dbReference type="PANTHER" id="PTHR46797">
    <property type="entry name" value="HTH-TYPE TRANSCRIPTIONAL REGULATOR"/>
    <property type="match status" value="1"/>
</dbReference>
<dbReference type="CDD" id="cd02209">
    <property type="entry name" value="cupin_XRE_C"/>
    <property type="match status" value="1"/>
</dbReference>
<keyword evidence="1" id="KW-0238">DNA-binding</keyword>
<evidence type="ECO:0000313" key="5">
    <source>
        <dbReference type="Proteomes" id="UP000070069"/>
    </source>
</evidence>
<evidence type="ECO:0000256" key="1">
    <source>
        <dbReference type="ARBA" id="ARBA00023125"/>
    </source>
</evidence>
<gene>
    <name evidence="3" type="ORF">AXA84_0029</name>
    <name evidence="4" type="ORF">DH96_00150</name>
</gene>
<dbReference type="GO" id="GO:0005829">
    <property type="term" value="C:cytosol"/>
    <property type="evidence" value="ECO:0007669"/>
    <property type="project" value="TreeGrafter"/>
</dbReference>
<dbReference type="CDD" id="cd00093">
    <property type="entry name" value="HTH_XRE"/>
    <property type="match status" value="1"/>
</dbReference>
<dbReference type="InterPro" id="IPR010982">
    <property type="entry name" value="Lambda_DNA-bd_dom_sf"/>
</dbReference>
<dbReference type="Pfam" id="PF01381">
    <property type="entry name" value="HTH_3"/>
    <property type="match status" value="1"/>
</dbReference>
<keyword evidence="6" id="KW-1185">Reference proteome</keyword>
<dbReference type="InterPro" id="IPR011051">
    <property type="entry name" value="RmlC_Cupin_sf"/>
</dbReference>
<feature type="domain" description="HTH cro/C1-type" evidence="2">
    <location>
        <begin position="7"/>
        <end position="61"/>
    </location>
</feature>
<dbReference type="InterPro" id="IPR050807">
    <property type="entry name" value="TransReg_Diox_bact_type"/>
</dbReference>
<dbReference type="OrthoDB" id="9814553at2"/>
<dbReference type="Gene3D" id="1.10.260.40">
    <property type="entry name" value="lambda repressor-like DNA-binding domains"/>
    <property type="match status" value="1"/>
</dbReference>
<evidence type="ECO:0000313" key="6">
    <source>
        <dbReference type="Proteomes" id="UP000249343"/>
    </source>
</evidence>
<dbReference type="PROSITE" id="PS50943">
    <property type="entry name" value="HTH_CROC1"/>
    <property type="match status" value="1"/>
</dbReference>
<dbReference type="Proteomes" id="UP000249343">
    <property type="component" value="Unassembled WGS sequence"/>
</dbReference>
<dbReference type="EMBL" id="JHUK01000001">
    <property type="protein sequence ID" value="RAM57968.1"/>
    <property type="molecule type" value="Genomic_DNA"/>
</dbReference>
<comment type="caution">
    <text evidence="3">The sequence shown here is derived from an EMBL/GenBank/DDBJ whole genome shotgun (WGS) entry which is preliminary data.</text>
</comment>
<dbReference type="SUPFAM" id="SSF51182">
    <property type="entry name" value="RmlC-like cupins"/>
    <property type="match status" value="1"/>
</dbReference>
<dbReference type="RefSeq" id="WP_066539771.1">
    <property type="nucleotide sequence ID" value="NZ_JHUK01000001.1"/>
</dbReference>
<dbReference type="EMBL" id="LTBM01000001">
    <property type="protein sequence ID" value="KXT29385.1"/>
    <property type="molecule type" value="Genomic_DNA"/>
</dbReference>
<sequence length="184" mass="21887">MNIGLKIRILRLNNKMTQCEMAEKVKVTSGYISQIENNLITPSIKILFDILKIFKISASDFFKEKTNIEIINKPENFLLMNNKELKNNIYYIFPNIINCKMECFLIEIESQGQTMIENYSKEEEFYFMLEGEVILFLNKKQHYITKGDGFYLLTNKEYYLFNYSFQKSKILKVVNCSMRKKNIN</sequence>
<dbReference type="SUPFAM" id="SSF47413">
    <property type="entry name" value="lambda repressor-like DNA-binding domains"/>
    <property type="match status" value="1"/>
</dbReference>
<protein>
    <submittedName>
        <fullName evidence="3">Helix-turn-helix family protein</fullName>
    </submittedName>
    <submittedName>
        <fullName evidence="4">XRE family transcriptional regulator</fullName>
    </submittedName>
</protein>
<reference evidence="4 6" key="1">
    <citation type="submission" date="2014-04" db="EMBL/GenBank/DDBJ databases">
        <title>Genome study of Napier grass stunt phytoplasma.</title>
        <authorList>
            <person name="Kawicha P."/>
            <person name="Dickinson M."/>
            <person name="Hodgetts J."/>
        </authorList>
    </citation>
    <scope>NUCLEOTIDE SEQUENCE [LARGE SCALE GENOMIC DNA]</scope>
    <source>
        <strain evidence="4 6">NGS-S10</strain>
    </source>
</reference>
<reference evidence="3 5" key="2">
    <citation type="submission" date="2016-02" db="EMBL/GenBank/DDBJ databases">
        <title>A draft genome sequence of Candidatus Phytoplasma oryzae strain Mbita1, the causative agent of Napier Grass stunt disease in Kenya.</title>
        <authorList>
            <person name="Fischer A."/>
            <person name="Santa-Cruz I."/>
            <person name="Wambua L."/>
            <person name="Olds C."/>
            <person name="Midega C."/>
            <person name="Dickinson M."/>
            <person name="Kawicha P."/>
            <person name="Khan Z."/>
            <person name="Masiga D."/>
            <person name="Jores J."/>
            <person name="Bernd S."/>
        </authorList>
    </citation>
    <scope>NUCLEOTIDE SEQUENCE [LARGE SCALE GENOMIC DNA]</scope>
    <source>
        <strain evidence="3">Mbita1</strain>
    </source>
</reference>
<accession>A0A139JQZ4</accession>
<dbReference type="Proteomes" id="UP000070069">
    <property type="component" value="Unassembled WGS sequence"/>
</dbReference>
<organism evidence="3 5">
    <name type="scientific">Candidatus Phytoplasma oryzae</name>
    <dbReference type="NCBI Taxonomy" id="203274"/>
    <lineage>
        <taxon>Bacteria</taxon>
        <taxon>Bacillati</taxon>
        <taxon>Mycoplasmatota</taxon>
        <taxon>Mollicutes</taxon>
        <taxon>Acholeplasmatales</taxon>
        <taxon>Acholeplasmataceae</taxon>
        <taxon>Candidatus Phytoplasma</taxon>
        <taxon>16SrXI (Rice yellow dwarf group)</taxon>
    </lineage>
</organism>
<dbReference type="AlphaFoldDB" id="A0A139JQZ4"/>
<evidence type="ECO:0000313" key="4">
    <source>
        <dbReference type="EMBL" id="RAM57968.1"/>
    </source>
</evidence>
<evidence type="ECO:0000259" key="2">
    <source>
        <dbReference type="PROSITE" id="PS50943"/>
    </source>
</evidence>